<dbReference type="EnsemblBacteria" id="AAL63846">
    <property type="protein sequence ID" value="AAL63846"/>
    <property type="gene ID" value="PAE1966a"/>
</dbReference>
<evidence type="ECO:0000313" key="1">
    <source>
        <dbReference type="EMBL" id="AAL63846.1"/>
    </source>
</evidence>
<dbReference type="Proteomes" id="UP000002439">
    <property type="component" value="Chromosome"/>
</dbReference>
<sequence length="25" mass="3081">MHVWGFHEAKDYVKARLSYVRRMAE</sequence>
<dbReference type="AlphaFoldDB" id="Q8ZW56"/>
<keyword evidence="2" id="KW-1185">Reference proteome</keyword>
<dbReference type="KEGG" id="pai:PAE1966a"/>
<protein>
    <submittedName>
        <fullName evidence="1">Uncharacterized protein</fullName>
    </submittedName>
</protein>
<organism evidence="1 2">
    <name type="scientific">Pyrobaculum aerophilum (strain ATCC 51768 / DSM 7523 / JCM 9630 / CIP 104966 / NBRC 100827 / IM2)</name>
    <dbReference type="NCBI Taxonomy" id="178306"/>
    <lineage>
        <taxon>Archaea</taxon>
        <taxon>Thermoproteota</taxon>
        <taxon>Thermoprotei</taxon>
        <taxon>Thermoproteales</taxon>
        <taxon>Thermoproteaceae</taxon>
        <taxon>Pyrobaculum</taxon>
    </lineage>
</organism>
<dbReference type="HOGENOM" id="CLU_3418666_0_0_2"/>
<dbReference type="InParanoid" id="Q8ZW56"/>
<reference evidence="1 2" key="1">
    <citation type="journal article" date="2002" name="Proc. Natl. Acad. Sci. U.S.A.">
        <title>Genome sequence of the hyperthermophilic crenarchaeon Pyrobaculum aerophilum.</title>
        <authorList>
            <person name="Fitz-Gibbon S.T."/>
            <person name="Ladner H."/>
            <person name="Kim U.J."/>
            <person name="Stetter K.O."/>
            <person name="Simon M.I."/>
            <person name="Miller J.H."/>
        </authorList>
    </citation>
    <scope>NUCLEOTIDE SEQUENCE [LARGE SCALE GENOMIC DNA]</scope>
    <source>
        <strain evidence="2">ATCC 51768 / DSM 7523 / JCM 9630 / CIP 104966 / NBRC 100827 / IM2</strain>
    </source>
</reference>
<proteinExistence type="predicted"/>
<dbReference type="EMBL" id="AE009441">
    <property type="protein sequence ID" value="AAL63846.1"/>
    <property type="molecule type" value="Genomic_DNA"/>
</dbReference>
<accession>Q8ZW56</accession>
<evidence type="ECO:0000313" key="2">
    <source>
        <dbReference type="Proteomes" id="UP000002439"/>
    </source>
</evidence>
<name>Q8ZW56_PYRAE</name>
<gene>
    <name evidence="1" type="ordered locus">PAE1966a</name>
</gene>